<evidence type="ECO:0000313" key="3">
    <source>
        <dbReference type="EMBL" id="KAK7573959.1"/>
    </source>
</evidence>
<dbReference type="InterPro" id="IPR015158">
    <property type="entry name" value="Bud22_dom"/>
</dbReference>
<accession>A0AAN9XYA5</accession>
<organism evidence="3 4">
    <name type="scientific">Parthenolecanium corni</name>
    <dbReference type="NCBI Taxonomy" id="536013"/>
    <lineage>
        <taxon>Eukaryota</taxon>
        <taxon>Metazoa</taxon>
        <taxon>Ecdysozoa</taxon>
        <taxon>Arthropoda</taxon>
        <taxon>Hexapoda</taxon>
        <taxon>Insecta</taxon>
        <taxon>Pterygota</taxon>
        <taxon>Neoptera</taxon>
        <taxon>Paraneoptera</taxon>
        <taxon>Hemiptera</taxon>
        <taxon>Sternorrhyncha</taxon>
        <taxon>Coccoidea</taxon>
        <taxon>Coccidae</taxon>
        <taxon>Parthenolecanium</taxon>
    </lineage>
</organism>
<reference evidence="3 4" key="1">
    <citation type="submission" date="2024-03" db="EMBL/GenBank/DDBJ databases">
        <title>Adaptation during the transition from Ophiocordyceps entomopathogen to insect associate is accompanied by gene loss and intensified selection.</title>
        <authorList>
            <person name="Ward C.M."/>
            <person name="Onetto C.A."/>
            <person name="Borneman A.R."/>
        </authorList>
    </citation>
    <scope>NUCLEOTIDE SEQUENCE [LARGE SCALE GENOMIC DNA]</scope>
    <source>
        <strain evidence="3">AWRI1</strain>
        <tissue evidence="3">Single Adult Female</tissue>
    </source>
</reference>
<feature type="compositionally biased region" description="Basic residues" evidence="1">
    <location>
        <begin position="79"/>
        <end position="92"/>
    </location>
</feature>
<feature type="region of interest" description="Disordered" evidence="1">
    <location>
        <begin position="323"/>
        <end position="368"/>
    </location>
</feature>
<sequence length="394" mass="44313">MDDVKLKQDFENVPIAGEYLTKLAVNNKVNETVENKALARLACHKSVHQKVLEFREKFPGWKKLLILLLESLGEKYKNKKPKKPVVSKKKEKKSNSTAKNKNSVDKEKLKVPNTTRAACVKSSSGLWAVAKYESVDGGCCKGESEDTNDKADFILDEITGSTKVWNSESKLRLKNSSSPDRNVKTEPAIEKISEENVTNTESSLAHKISNVSNAKPELKKLRVPNRNVEIDPSAEMNSEKIMKTESNSILFKSGKNFKKPENVSTSNVPEVVADPFFITKDNKEYLSISAKHINDTEESPVDYKESKISNPQLKSIRFHTKPNQFKSKSYQNNDGFSNSKFGKRKHFDSVREKPGNAKDASAATSLHPSWEAKKKLTTTIQNSQFQGKKIKFDD</sequence>
<dbReference type="Pfam" id="PF09073">
    <property type="entry name" value="BUD22"/>
    <property type="match status" value="1"/>
</dbReference>
<feature type="compositionally biased region" description="Basic and acidic residues" evidence="1">
    <location>
        <begin position="347"/>
        <end position="356"/>
    </location>
</feature>
<comment type="caution">
    <text evidence="3">The sequence shown here is derived from an EMBL/GenBank/DDBJ whole genome shotgun (WGS) entry which is preliminary data.</text>
</comment>
<name>A0AAN9XYA5_9HEMI</name>
<feature type="compositionally biased region" description="Polar residues" evidence="1">
    <location>
        <begin position="323"/>
        <end position="340"/>
    </location>
</feature>
<gene>
    <name evidence="3" type="ORF">V9T40_011150</name>
</gene>
<evidence type="ECO:0000259" key="2">
    <source>
        <dbReference type="Pfam" id="PF09073"/>
    </source>
</evidence>
<dbReference type="Proteomes" id="UP001367676">
    <property type="component" value="Unassembled WGS sequence"/>
</dbReference>
<protein>
    <recommendedName>
        <fullName evidence="2">Bud22 domain-containing protein</fullName>
    </recommendedName>
</protein>
<keyword evidence="4" id="KW-1185">Reference proteome</keyword>
<feature type="region of interest" description="Disordered" evidence="1">
    <location>
        <begin position="79"/>
        <end position="109"/>
    </location>
</feature>
<dbReference type="EMBL" id="JBBCAQ010000037">
    <property type="protein sequence ID" value="KAK7573959.1"/>
    <property type="molecule type" value="Genomic_DNA"/>
</dbReference>
<evidence type="ECO:0000313" key="4">
    <source>
        <dbReference type="Proteomes" id="UP001367676"/>
    </source>
</evidence>
<feature type="domain" description="Bud22" evidence="2">
    <location>
        <begin position="290"/>
        <end position="393"/>
    </location>
</feature>
<proteinExistence type="predicted"/>
<dbReference type="AlphaFoldDB" id="A0AAN9XYA5"/>
<evidence type="ECO:0000256" key="1">
    <source>
        <dbReference type="SAM" id="MobiDB-lite"/>
    </source>
</evidence>